<dbReference type="Pfam" id="PF04515">
    <property type="entry name" value="Choline_transpo"/>
    <property type="match status" value="1"/>
</dbReference>
<dbReference type="PaxDb" id="3218-PP1S18_259V6.1"/>
<accession>A0A2K1IF88</accession>
<dbReference type="RefSeq" id="XP_024364625.1">
    <property type="nucleotide sequence ID" value="XM_024508857.2"/>
</dbReference>
<feature type="transmembrane region" description="Helical" evidence="6">
    <location>
        <begin position="406"/>
        <end position="426"/>
    </location>
</feature>
<feature type="transmembrane region" description="Helical" evidence="6">
    <location>
        <begin position="467"/>
        <end position="495"/>
    </location>
</feature>
<gene>
    <name evidence="9" type="primary">LOC112276981</name>
    <name evidence="8" type="ORF">PHYPA_028526</name>
</gene>
<dbReference type="Gramene" id="Pp3c24_1990V3.5">
    <property type="protein sequence ID" value="Pp3c24_1990V3.5"/>
    <property type="gene ID" value="Pp3c24_1990"/>
</dbReference>
<dbReference type="Gramene" id="Pp3c24_1990V3.1">
    <property type="protein sequence ID" value="Pp3c24_1990V3.1"/>
    <property type="gene ID" value="Pp3c24_1990"/>
</dbReference>
<evidence type="ECO:0000256" key="7">
    <source>
        <dbReference type="SAM" id="MobiDB-lite"/>
    </source>
</evidence>
<dbReference type="EMBL" id="ABEU02000024">
    <property type="protein sequence ID" value="PNR27934.1"/>
    <property type="molecule type" value="Genomic_DNA"/>
</dbReference>
<keyword evidence="5 6" id="KW-0472">Membrane</keyword>
<dbReference type="Gramene" id="Pp3c24_1990V3.7">
    <property type="protein sequence ID" value="Pp3c24_1990V3.7"/>
    <property type="gene ID" value="Pp3c24_1990"/>
</dbReference>
<dbReference type="GeneID" id="112276981"/>
<dbReference type="Gramene" id="Pp3c24_1990V3.4">
    <property type="protein sequence ID" value="Pp3c24_1990V3.4"/>
    <property type="gene ID" value="Pp3c24_1990"/>
</dbReference>
<feature type="transmembrane region" description="Helical" evidence="6">
    <location>
        <begin position="142"/>
        <end position="167"/>
    </location>
</feature>
<reference evidence="8 10" key="2">
    <citation type="journal article" date="2018" name="Plant J.">
        <title>The Physcomitrella patens chromosome-scale assembly reveals moss genome structure and evolution.</title>
        <authorList>
            <person name="Lang D."/>
            <person name="Ullrich K.K."/>
            <person name="Murat F."/>
            <person name="Fuchs J."/>
            <person name="Jenkins J."/>
            <person name="Haas F.B."/>
            <person name="Piednoel M."/>
            <person name="Gundlach H."/>
            <person name="Van Bel M."/>
            <person name="Meyberg R."/>
            <person name="Vives C."/>
            <person name="Morata J."/>
            <person name="Symeonidi A."/>
            <person name="Hiss M."/>
            <person name="Muchero W."/>
            <person name="Kamisugi Y."/>
            <person name="Saleh O."/>
            <person name="Blanc G."/>
            <person name="Decker E.L."/>
            <person name="van Gessel N."/>
            <person name="Grimwood J."/>
            <person name="Hayes R.D."/>
            <person name="Graham S.W."/>
            <person name="Gunter L.E."/>
            <person name="McDaniel S.F."/>
            <person name="Hoernstein S.N.W."/>
            <person name="Larsson A."/>
            <person name="Li F.W."/>
            <person name="Perroud P.F."/>
            <person name="Phillips J."/>
            <person name="Ranjan P."/>
            <person name="Rokshar D.S."/>
            <person name="Rothfels C.J."/>
            <person name="Schneider L."/>
            <person name="Shu S."/>
            <person name="Stevenson D.W."/>
            <person name="Thummler F."/>
            <person name="Tillich M."/>
            <person name="Villarreal Aguilar J.C."/>
            <person name="Widiez T."/>
            <person name="Wong G.K."/>
            <person name="Wymore A."/>
            <person name="Zhang Y."/>
            <person name="Zimmer A.D."/>
            <person name="Quatrano R.S."/>
            <person name="Mayer K.F.X."/>
            <person name="Goodstein D."/>
            <person name="Casacuberta J.M."/>
            <person name="Vandepoele K."/>
            <person name="Reski R."/>
            <person name="Cuming A.C."/>
            <person name="Tuskan G.A."/>
            <person name="Maumus F."/>
            <person name="Salse J."/>
            <person name="Schmutz J."/>
            <person name="Rensing S.A."/>
        </authorList>
    </citation>
    <scope>NUCLEOTIDE SEQUENCE [LARGE SCALE GENOMIC DNA]</scope>
    <source>
        <strain evidence="9 10">cv. Gransden 2004</strain>
    </source>
</reference>
<dbReference type="EnsemblPlants" id="Pp3c24_1990V3.1">
    <property type="protein sequence ID" value="Pp3c24_1990V3.1"/>
    <property type="gene ID" value="Pp3c24_1990"/>
</dbReference>
<dbReference type="AlphaFoldDB" id="A0A2K1IF88"/>
<reference evidence="9" key="3">
    <citation type="submission" date="2020-12" db="UniProtKB">
        <authorList>
            <consortium name="EnsemblPlants"/>
        </authorList>
    </citation>
    <scope>IDENTIFICATION</scope>
</reference>
<keyword evidence="3 6" id="KW-0812">Transmembrane</keyword>
<dbReference type="KEGG" id="ppp:112276981"/>
<reference evidence="8 10" key="1">
    <citation type="journal article" date="2008" name="Science">
        <title>The Physcomitrella genome reveals evolutionary insights into the conquest of land by plants.</title>
        <authorList>
            <person name="Rensing S."/>
            <person name="Lang D."/>
            <person name="Zimmer A."/>
            <person name="Terry A."/>
            <person name="Salamov A."/>
            <person name="Shapiro H."/>
            <person name="Nishiyama T."/>
            <person name="Perroud P.-F."/>
            <person name="Lindquist E."/>
            <person name="Kamisugi Y."/>
            <person name="Tanahashi T."/>
            <person name="Sakakibara K."/>
            <person name="Fujita T."/>
            <person name="Oishi K."/>
            <person name="Shin-I T."/>
            <person name="Kuroki Y."/>
            <person name="Toyoda A."/>
            <person name="Suzuki Y."/>
            <person name="Hashimoto A."/>
            <person name="Yamaguchi K."/>
            <person name="Sugano A."/>
            <person name="Kohara Y."/>
            <person name="Fujiyama A."/>
            <person name="Anterola A."/>
            <person name="Aoki S."/>
            <person name="Ashton N."/>
            <person name="Barbazuk W.B."/>
            <person name="Barker E."/>
            <person name="Bennetzen J."/>
            <person name="Bezanilla M."/>
            <person name="Blankenship R."/>
            <person name="Cho S.H."/>
            <person name="Dutcher S."/>
            <person name="Estelle M."/>
            <person name="Fawcett J.A."/>
            <person name="Gundlach H."/>
            <person name="Hanada K."/>
            <person name="Heyl A."/>
            <person name="Hicks K.A."/>
            <person name="Hugh J."/>
            <person name="Lohr M."/>
            <person name="Mayer K."/>
            <person name="Melkozernov A."/>
            <person name="Murata T."/>
            <person name="Nelson D."/>
            <person name="Pils B."/>
            <person name="Prigge M."/>
            <person name="Reiss B."/>
            <person name="Renner T."/>
            <person name="Rombauts S."/>
            <person name="Rushton P."/>
            <person name="Sanderfoot A."/>
            <person name="Schween G."/>
            <person name="Shiu S.-H."/>
            <person name="Stueber K."/>
            <person name="Theodoulou F.L."/>
            <person name="Tu H."/>
            <person name="Van de Peer Y."/>
            <person name="Verrier P.J."/>
            <person name="Waters E."/>
            <person name="Wood A."/>
            <person name="Yang L."/>
            <person name="Cove D."/>
            <person name="Cuming A."/>
            <person name="Hasebe M."/>
            <person name="Lucas S."/>
            <person name="Mishler D.B."/>
            <person name="Reski R."/>
            <person name="Grigoriev I."/>
            <person name="Quatrano R.S."/>
            <person name="Boore J.L."/>
        </authorList>
    </citation>
    <scope>NUCLEOTIDE SEQUENCE [LARGE SCALE GENOMIC DNA]</scope>
    <source>
        <strain evidence="9 10">cv. Gransden 2004</strain>
    </source>
</reference>
<proteinExistence type="inferred from homology"/>
<organism evidence="8">
    <name type="scientific">Physcomitrium patens</name>
    <name type="common">Spreading-leaved earth moss</name>
    <name type="synonym">Physcomitrella patens</name>
    <dbReference type="NCBI Taxonomy" id="3218"/>
    <lineage>
        <taxon>Eukaryota</taxon>
        <taxon>Viridiplantae</taxon>
        <taxon>Streptophyta</taxon>
        <taxon>Embryophyta</taxon>
        <taxon>Bryophyta</taxon>
        <taxon>Bryophytina</taxon>
        <taxon>Bryopsida</taxon>
        <taxon>Funariidae</taxon>
        <taxon>Funariales</taxon>
        <taxon>Funariaceae</taxon>
        <taxon>Physcomitrium</taxon>
    </lineage>
</organism>
<evidence type="ECO:0000313" key="10">
    <source>
        <dbReference type="Proteomes" id="UP000006727"/>
    </source>
</evidence>
<feature type="transmembrane region" description="Helical" evidence="6">
    <location>
        <begin position="257"/>
        <end position="285"/>
    </location>
</feature>
<dbReference type="RefSeq" id="XP_024364624.1">
    <property type="nucleotide sequence ID" value="XM_024508856.2"/>
</dbReference>
<dbReference type="EnsemblPlants" id="Pp3c24_1990V3.4">
    <property type="protein sequence ID" value="Pp3c24_1990V3.4"/>
    <property type="gene ID" value="Pp3c24_1990"/>
</dbReference>
<sequence length="578" mass="62811">MGVEYPSPEDVMEEQEANKPLLVGPSFQQFETNPKESRISVNPEASGSGGFGFKYEPRPYRDKFFSYLFVATVLVTYIFGFLAIKNAESESAIEAKVQFARYDPDSGQCKPIQHAYVGSTPIHVSPSHGRRAYEKDADPVNAAAILVPVIGTLALILPVSLGVFWLLRYHTRQLVTAILCLLCIIPISVAVLASTVCLLSKDVCSQAPVSWIITSVVLGFLALLMLLQFFGMLKRRSRVDLAIQIIQTATEALKHNLYLLLVGPILSLVVVLISGPMAVFIWYAIFIGKVSPNFDAIRDPANMCDQATGAPCCEYQPAGFVFAYIMLVGIAVTWVVMVASQVKVLVVTGTIAQWYFAPAGSSTVGSTKRSLRNALGPSFGTACLSSLIITIMAMLRSLTNTEAGKLGSSILACFIRACFSWLFQIVESFTLFTNNFAAISGDSFCTSARATLNLLRRNFLSTVMVEIMAQTVLSGIVLTTAFINFGVVLGSMYYFTSAGPTYSLLIANACFIIWLLGLGLTIHVLSHVVNTVYICYAMDKDVGAVTKPEVHDVYMLLPPASPGDNAMLAVQQQPHSEP</sequence>
<evidence type="ECO:0000313" key="8">
    <source>
        <dbReference type="EMBL" id="PNR27934.1"/>
    </source>
</evidence>
<evidence type="ECO:0000256" key="4">
    <source>
        <dbReference type="ARBA" id="ARBA00022989"/>
    </source>
</evidence>
<comment type="function">
    <text evidence="6">Choline transporter.</text>
</comment>
<dbReference type="Proteomes" id="UP000006727">
    <property type="component" value="Chromosome 24"/>
</dbReference>
<dbReference type="PANTHER" id="PTHR12385:SF98">
    <property type="entry name" value="CHOLINE TRANSPORTER-LIKE PROTEIN"/>
    <property type="match status" value="1"/>
</dbReference>
<dbReference type="GO" id="GO:0055085">
    <property type="term" value="P:transmembrane transport"/>
    <property type="evidence" value="ECO:0000318"/>
    <property type="project" value="GO_Central"/>
</dbReference>
<feature type="region of interest" description="Disordered" evidence="7">
    <location>
        <begin position="1"/>
        <end position="25"/>
    </location>
</feature>
<evidence type="ECO:0000256" key="2">
    <source>
        <dbReference type="ARBA" id="ARBA00007168"/>
    </source>
</evidence>
<evidence type="ECO:0000256" key="1">
    <source>
        <dbReference type="ARBA" id="ARBA00004141"/>
    </source>
</evidence>
<dbReference type="GO" id="GO:0016020">
    <property type="term" value="C:membrane"/>
    <property type="evidence" value="ECO:0000318"/>
    <property type="project" value="GO_Central"/>
</dbReference>
<feature type="transmembrane region" description="Helical" evidence="6">
    <location>
        <begin position="318"/>
        <end position="337"/>
    </location>
</feature>
<dbReference type="GO" id="GO:0022857">
    <property type="term" value="F:transmembrane transporter activity"/>
    <property type="evidence" value="ECO:0000318"/>
    <property type="project" value="GO_Central"/>
</dbReference>
<keyword evidence="10" id="KW-1185">Reference proteome</keyword>
<dbReference type="GO" id="GO:0005886">
    <property type="term" value="C:plasma membrane"/>
    <property type="evidence" value="ECO:0007669"/>
    <property type="project" value="UniProtKB-SubCell"/>
</dbReference>
<evidence type="ECO:0000256" key="3">
    <source>
        <dbReference type="ARBA" id="ARBA00022692"/>
    </source>
</evidence>
<dbReference type="Gramene" id="Pp3c24_1990V3.2">
    <property type="protein sequence ID" value="Pp3c24_1990V3.2"/>
    <property type="gene ID" value="Pp3c24_1990"/>
</dbReference>
<comment type="subcellular location">
    <subcellularLocation>
        <location evidence="6">Cell membrane</location>
        <topology evidence="6">Multi-pass membrane protein</topology>
    </subcellularLocation>
    <subcellularLocation>
        <location evidence="1">Membrane</location>
        <topology evidence="1">Multi-pass membrane protein</topology>
    </subcellularLocation>
</comment>
<dbReference type="EnsemblPlants" id="Pp3c24_1990V3.3">
    <property type="protein sequence ID" value="Pp3c24_1990V3.3"/>
    <property type="gene ID" value="Pp3c24_1990"/>
</dbReference>
<evidence type="ECO:0000256" key="6">
    <source>
        <dbReference type="RuleBase" id="RU368066"/>
    </source>
</evidence>
<dbReference type="RefSeq" id="XP_024364623.1">
    <property type="nucleotide sequence ID" value="XM_024508855.2"/>
</dbReference>
<feature type="transmembrane region" description="Helical" evidence="6">
    <location>
        <begin position="64"/>
        <end position="84"/>
    </location>
</feature>
<feature type="transmembrane region" description="Helical" evidence="6">
    <location>
        <begin position="374"/>
        <end position="394"/>
    </location>
</feature>
<evidence type="ECO:0000313" key="9">
    <source>
        <dbReference type="EnsemblPlants" id="Pp3c24_1990V3.1"/>
    </source>
</evidence>
<dbReference type="Gramene" id="Pp3c24_1990V3.8">
    <property type="protein sequence ID" value="Pp3c24_1990V3.8"/>
    <property type="gene ID" value="Pp3c24_1990"/>
</dbReference>
<dbReference type="EnsemblPlants" id="Pp3c24_1990V3.7">
    <property type="protein sequence ID" value="Pp3c24_1990V3.7"/>
    <property type="gene ID" value="Pp3c24_1990"/>
</dbReference>
<keyword evidence="4 6" id="KW-1133">Transmembrane helix</keyword>
<feature type="transmembrane region" description="Helical" evidence="6">
    <location>
        <begin position="502"/>
        <end position="525"/>
    </location>
</feature>
<protein>
    <recommendedName>
        <fullName evidence="6">Choline transporter-like protein</fullName>
    </recommendedName>
</protein>
<dbReference type="Gramene" id="Pp3c24_1990V3.3">
    <property type="protein sequence ID" value="Pp3c24_1990V3.3"/>
    <property type="gene ID" value="Pp3c24_1990"/>
</dbReference>
<dbReference type="OMA" id="MICEMIR"/>
<dbReference type="EnsemblPlants" id="Pp3c24_1990V3.8">
    <property type="protein sequence ID" value="Pp3c24_1990V3.8"/>
    <property type="gene ID" value="Pp3c24_1990"/>
</dbReference>
<feature type="transmembrane region" description="Helical" evidence="6">
    <location>
        <begin position="174"/>
        <end position="196"/>
    </location>
</feature>
<evidence type="ECO:0000256" key="5">
    <source>
        <dbReference type="ARBA" id="ARBA00023136"/>
    </source>
</evidence>
<dbReference type="InterPro" id="IPR007603">
    <property type="entry name" value="Choline_transptr-like"/>
</dbReference>
<dbReference type="OrthoDB" id="420519at2759"/>
<dbReference type="EnsemblPlants" id="Pp3c24_1990V3.2">
    <property type="protein sequence ID" value="Pp3c24_1990V3.2"/>
    <property type="gene ID" value="Pp3c24_1990"/>
</dbReference>
<feature type="transmembrane region" description="Helical" evidence="6">
    <location>
        <begin position="208"/>
        <end position="230"/>
    </location>
</feature>
<dbReference type="EnsemblPlants" id="Pp3c24_1990V3.5">
    <property type="protein sequence ID" value="Pp3c24_1990V3.5"/>
    <property type="gene ID" value="Pp3c24_1990"/>
</dbReference>
<dbReference type="PANTHER" id="PTHR12385">
    <property type="entry name" value="CHOLINE TRANSPORTER-LIKE (SLC FAMILY 44)"/>
    <property type="match status" value="1"/>
</dbReference>
<name>A0A2K1IF88_PHYPA</name>
<comment type="similarity">
    <text evidence="2 6">Belongs to the CTL (choline transporter-like) family.</text>
</comment>